<dbReference type="GO" id="GO:0005886">
    <property type="term" value="C:plasma membrane"/>
    <property type="evidence" value="ECO:0007669"/>
    <property type="project" value="UniProtKB-SubCell"/>
</dbReference>
<feature type="transmembrane region" description="Helical" evidence="9">
    <location>
        <begin position="73"/>
        <end position="96"/>
    </location>
</feature>
<evidence type="ECO:0000256" key="3">
    <source>
        <dbReference type="ARBA" id="ARBA00022448"/>
    </source>
</evidence>
<dbReference type="SUPFAM" id="SSF81345">
    <property type="entry name" value="ABC transporter involved in vitamin B12 uptake, BtuC"/>
    <property type="match status" value="1"/>
</dbReference>
<proteinExistence type="inferred from homology"/>
<dbReference type="KEGG" id="sarm:DVA86_19460"/>
<dbReference type="GO" id="GO:0022857">
    <property type="term" value="F:transmembrane transporter activity"/>
    <property type="evidence" value="ECO:0007669"/>
    <property type="project" value="InterPro"/>
</dbReference>
<organism evidence="10 11">
    <name type="scientific">Streptomyces armeniacus</name>
    <dbReference type="NCBI Taxonomy" id="83291"/>
    <lineage>
        <taxon>Bacteria</taxon>
        <taxon>Bacillati</taxon>
        <taxon>Actinomycetota</taxon>
        <taxon>Actinomycetes</taxon>
        <taxon>Kitasatosporales</taxon>
        <taxon>Streptomycetaceae</taxon>
        <taxon>Streptomyces</taxon>
    </lineage>
</organism>
<feature type="transmembrane region" description="Helical" evidence="9">
    <location>
        <begin position="165"/>
        <end position="186"/>
    </location>
</feature>
<dbReference type="InterPro" id="IPR000522">
    <property type="entry name" value="ABC_transptr_permease_BtuC"/>
</dbReference>
<name>A0A345XS82_9ACTN</name>
<keyword evidence="7 9" id="KW-0472">Membrane</keyword>
<dbReference type="AlphaFoldDB" id="A0A345XS82"/>
<dbReference type="RefSeq" id="WP_208879963.1">
    <property type="nucleotide sequence ID" value="NZ_CP031320.1"/>
</dbReference>
<feature type="compositionally biased region" description="Low complexity" evidence="8">
    <location>
        <begin position="9"/>
        <end position="19"/>
    </location>
</feature>
<dbReference type="EMBL" id="CP031320">
    <property type="protein sequence ID" value="AXK34498.1"/>
    <property type="molecule type" value="Genomic_DNA"/>
</dbReference>
<evidence type="ECO:0000313" key="10">
    <source>
        <dbReference type="EMBL" id="AXK34498.1"/>
    </source>
</evidence>
<dbReference type="FunFam" id="1.10.3470.10:FF:000001">
    <property type="entry name" value="Vitamin B12 ABC transporter permease BtuC"/>
    <property type="match status" value="1"/>
</dbReference>
<evidence type="ECO:0000256" key="9">
    <source>
        <dbReference type="SAM" id="Phobius"/>
    </source>
</evidence>
<dbReference type="PANTHER" id="PTHR30472">
    <property type="entry name" value="FERRIC ENTEROBACTIN TRANSPORT SYSTEM PERMEASE PROTEIN"/>
    <property type="match status" value="1"/>
</dbReference>
<keyword evidence="11" id="KW-1185">Reference proteome</keyword>
<sequence length="413" mass="41585">MSPPTSRRAAAPAAADAAPPQAPPDSVQSDSVRPGSVQSDAPPPDEAASAKDRAAPAKDAPPPRPAGPRRLSVPVLAALLCVALLLSLLCAVALGASGVGWDATLRYLRAGLTGGRISADERAAYTIVWELRFPRALLAAVVGAGLAAVGVAVQAMVRNALADPFVLGISSGAAVGANTVLLFGAFSALGVWALSAGAFLSALAAMALVYAVARTAHGLTPLRLILTGTALYYGFTAVTTLMVFAAEHGEAARSAMMWLLGSLGGASWSSLPIAAAAVAAGLAHLVLAAGKLNALAMGDETAAALGVDAARLRRELFLLTAAVTGAVVAVSGAIGFVGLMVPHATRMLIGADHRRVLVVAPLLGAVLLVWVDVLSRTVLAPTELPVGVLTAVIGVPCFLLLMRRRSGHAFGGA</sequence>
<evidence type="ECO:0000256" key="6">
    <source>
        <dbReference type="ARBA" id="ARBA00022989"/>
    </source>
</evidence>
<feature type="region of interest" description="Disordered" evidence="8">
    <location>
        <begin position="1"/>
        <end position="68"/>
    </location>
</feature>
<keyword evidence="5 9" id="KW-0812">Transmembrane</keyword>
<comment type="subcellular location">
    <subcellularLocation>
        <location evidence="1">Cell membrane</location>
        <topology evidence="1">Multi-pass membrane protein</topology>
    </subcellularLocation>
</comment>
<feature type="transmembrane region" description="Helical" evidence="9">
    <location>
        <begin position="316"/>
        <end position="344"/>
    </location>
</feature>
<keyword evidence="3" id="KW-0813">Transport</keyword>
<dbReference type="CDD" id="cd06550">
    <property type="entry name" value="TM_ABC_iron-siderophores_like"/>
    <property type="match status" value="1"/>
</dbReference>
<keyword evidence="6 9" id="KW-1133">Transmembrane helix</keyword>
<feature type="transmembrane region" description="Helical" evidence="9">
    <location>
        <begin position="384"/>
        <end position="402"/>
    </location>
</feature>
<dbReference type="PANTHER" id="PTHR30472:SF67">
    <property type="entry name" value="PERMEASE OF ABC TRANSPORTER-RELATED"/>
    <property type="match status" value="1"/>
</dbReference>
<evidence type="ECO:0000256" key="7">
    <source>
        <dbReference type="ARBA" id="ARBA00023136"/>
    </source>
</evidence>
<feature type="transmembrane region" description="Helical" evidence="9">
    <location>
        <begin position="275"/>
        <end position="296"/>
    </location>
</feature>
<accession>A0A345XS82</accession>
<keyword evidence="4" id="KW-1003">Cell membrane</keyword>
<feature type="transmembrane region" description="Helical" evidence="9">
    <location>
        <begin position="136"/>
        <end position="153"/>
    </location>
</feature>
<evidence type="ECO:0000256" key="1">
    <source>
        <dbReference type="ARBA" id="ARBA00004651"/>
    </source>
</evidence>
<evidence type="ECO:0000256" key="4">
    <source>
        <dbReference type="ARBA" id="ARBA00022475"/>
    </source>
</evidence>
<dbReference type="InterPro" id="IPR037294">
    <property type="entry name" value="ABC_BtuC-like"/>
</dbReference>
<dbReference type="Pfam" id="PF01032">
    <property type="entry name" value="FecCD"/>
    <property type="match status" value="1"/>
</dbReference>
<comment type="similarity">
    <text evidence="2">Belongs to the binding-protein-dependent transport system permease family. FecCD subfamily.</text>
</comment>
<dbReference type="Gene3D" id="1.10.3470.10">
    <property type="entry name" value="ABC transporter involved in vitamin B12 uptake, BtuC"/>
    <property type="match status" value="1"/>
</dbReference>
<dbReference type="Proteomes" id="UP000254425">
    <property type="component" value="Chromosome"/>
</dbReference>
<feature type="transmembrane region" description="Helical" evidence="9">
    <location>
        <begin position="192"/>
        <end position="212"/>
    </location>
</feature>
<evidence type="ECO:0000256" key="8">
    <source>
        <dbReference type="SAM" id="MobiDB-lite"/>
    </source>
</evidence>
<dbReference type="GO" id="GO:0033214">
    <property type="term" value="P:siderophore-iron import into cell"/>
    <property type="evidence" value="ECO:0007669"/>
    <property type="project" value="TreeGrafter"/>
</dbReference>
<gene>
    <name evidence="10" type="ORF">DVA86_19460</name>
</gene>
<feature type="transmembrane region" description="Helical" evidence="9">
    <location>
        <begin position="224"/>
        <end position="245"/>
    </location>
</feature>
<evidence type="ECO:0000313" key="11">
    <source>
        <dbReference type="Proteomes" id="UP000254425"/>
    </source>
</evidence>
<evidence type="ECO:0000256" key="5">
    <source>
        <dbReference type="ARBA" id="ARBA00022692"/>
    </source>
</evidence>
<reference evidence="10 11" key="1">
    <citation type="submission" date="2018-07" db="EMBL/GenBank/DDBJ databases">
        <title>Draft genome of the type strain Streptomyces armeniacus ATCC 15676.</title>
        <authorList>
            <person name="Labana P."/>
            <person name="Gosse J.T."/>
            <person name="Boddy C.N."/>
        </authorList>
    </citation>
    <scope>NUCLEOTIDE SEQUENCE [LARGE SCALE GENOMIC DNA]</scope>
    <source>
        <strain evidence="10 11">ATCC 15676</strain>
    </source>
</reference>
<evidence type="ECO:0000256" key="2">
    <source>
        <dbReference type="ARBA" id="ARBA00007935"/>
    </source>
</evidence>
<protein>
    <submittedName>
        <fullName evidence="10">Iron ABC transporter permease</fullName>
    </submittedName>
</protein>
<feature type="transmembrane region" description="Helical" evidence="9">
    <location>
        <begin position="356"/>
        <end position="378"/>
    </location>
</feature>